<feature type="compositionally biased region" description="Polar residues" evidence="1">
    <location>
        <begin position="22"/>
        <end position="63"/>
    </location>
</feature>
<name>A0AAJ3NP88_9MYCO</name>
<proteinExistence type="predicted"/>
<protein>
    <recommendedName>
        <fullName evidence="4">Replication-relaxation</fullName>
    </recommendedName>
</protein>
<dbReference type="AlphaFoldDB" id="A0AAJ3NP88"/>
<evidence type="ECO:0008006" key="4">
    <source>
        <dbReference type="Google" id="ProtNLM"/>
    </source>
</evidence>
<sequence length="331" mass="36480">MNNDPRQQNWGEHGGPVAGPVASTNPLPSSPVDGQSPSIPSGNSGAPRGTTTPANAPTDQRISASGIDLINNRLSDRDRAILASVDQHQFLTVRHIEALHFDAIAPDARSRITRRVLARLRGLRVLDVIDRRIGGVRSGSQGLIYHVGVAGDRLLERPVRRGARLRYDPSARFLGHRLAVADAHVALITADRDQTLQLIDSAVEPATWRTYTGLGSARRTLKPDLFAATATDDELAHAWFIEIDRGTEHIPTLLHKCREYEAYRRTGIEQDRHGSFPVVIWSMTHSDPANAARRRQALAEAIEADPRLPNALFRIVDPEQLLLLIERGGQR</sequence>
<dbReference type="Proteomes" id="UP000193387">
    <property type="component" value="Unassembled WGS sequence"/>
</dbReference>
<keyword evidence="3" id="KW-1185">Reference proteome</keyword>
<gene>
    <name evidence="2" type="ORF">AWC23_17050</name>
</gene>
<accession>A0AAJ3NP88</accession>
<feature type="region of interest" description="Disordered" evidence="1">
    <location>
        <begin position="1"/>
        <end position="64"/>
    </location>
</feature>
<feature type="compositionally biased region" description="Polar residues" evidence="1">
    <location>
        <begin position="1"/>
        <end position="10"/>
    </location>
</feature>
<dbReference type="Pfam" id="PF13814">
    <property type="entry name" value="Replic_Relax"/>
    <property type="match status" value="1"/>
</dbReference>
<reference evidence="2 3" key="1">
    <citation type="submission" date="2016-01" db="EMBL/GenBank/DDBJ databases">
        <title>The new phylogeny of the genus Mycobacterium.</title>
        <authorList>
            <person name="Tarcisio F."/>
            <person name="Conor M."/>
            <person name="Antonella G."/>
            <person name="Elisabetta G."/>
            <person name="Giulia F.S."/>
            <person name="Sara T."/>
            <person name="Anna F."/>
            <person name="Clotilde B."/>
            <person name="Roberto B."/>
            <person name="Veronica D.S."/>
            <person name="Fabio R."/>
            <person name="Monica P."/>
            <person name="Olivier J."/>
            <person name="Enrico T."/>
            <person name="Nicola S."/>
        </authorList>
    </citation>
    <scope>NUCLEOTIDE SEQUENCE [LARGE SCALE GENOMIC DNA]</scope>
    <source>
        <strain evidence="2 3">DSM 44616</strain>
    </source>
</reference>
<dbReference type="EMBL" id="LQPR01000040">
    <property type="protein sequence ID" value="ORW70361.1"/>
    <property type="molecule type" value="Genomic_DNA"/>
</dbReference>
<evidence type="ECO:0000256" key="1">
    <source>
        <dbReference type="SAM" id="MobiDB-lite"/>
    </source>
</evidence>
<evidence type="ECO:0000313" key="3">
    <source>
        <dbReference type="Proteomes" id="UP000193387"/>
    </source>
</evidence>
<dbReference type="InterPro" id="IPR025855">
    <property type="entry name" value="Replic_Relax"/>
</dbReference>
<evidence type="ECO:0000313" key="2">
    <source>
        <dbReference type="EMBL" id="ORW70361.1"/>
    </source>
</evidence>
<dbReference type="RefSeq" id="WP_085256581.1">
    <property type="nucleotide sequence ID" value="NZ_AP022573.1"/>
</dbReference>
<organism evidence="2 3">
    <name type="scientific">Mycobacterium saskatchewanense</name>
    <dbReference type="NCBI Taxonomy" id="220927"/>
    <lineage>
        <taxon>Bacteria</taxon>
        <taxon>Bacillati</taxon>
        <taxon>Actinomycetota</taxon>
        <taxon>Actinomycetes</taxon>
        <taxon>Mycobacteriales</taxon>
        <taxon>Mycobacteriaceae</taxon>
        <taxon>Mycobacterium</taxon>
        <taxon>Mycobacterium simiae complex</taxon>
    </lineage>
</organism>
<comment type="caution">
    <text evidence="2">The sequence shown here is derived from an EMBL/GenBank/DDBJ whole genome shotgun (WGS) entry which is preliminary data.</text>
</comment>